<sequence>MSQRLFFFLGALSTFLLSTLMVCPARGQTSAFSFAAVCGASPTGGYSYCYGTAVDGTGSLYTTGYFSGTISFGNTTLTSAGDFDIYVAKMSPSGSWLWAVRGGGSGSDKAQALALDATGNVYVTGSSFSPDANFGPTTLNSMAASVVIARLDPQGNWTWAVAAGNNGSVGRSVKVDARSNVYVAGLLVGSTPGIFGSTTLTNTGTSNAFVGKLTSGGGWQWATATTGVTTATVQLLGMAVDQAGNSYVTGSFSSGTRFGQTTLTPENNSSDVYVAKMSPAGSWLWASAGGAMGEMGVLT</sequence>
<keyword evidence="3" id="KW-1185">Reference proteome</keyword>
<dbReference type="SUPFAM" id="SSF101898">
    <property type="entry name" value="NHL repeat"/>
    <property type="match status" value="1"/>
</dbReference>
<evidence type="ECO:0000256" key="1">
    <source>
        <dbReference type="SAM" id="SignalP"/>
    </source>
</evidence>
<dbReference type="Gene3D" id="2.120.10.30">
    <property type="entry name" value="TolB, C-terminal domain"/>
    <property type="match status" value="1"/>
</dbReference>
<dbReference type="Proteomes" id="UP000831785">
    <property type="component" value="Chromosome"/>
</dbReference>
<evidence type="ECO:0000313" key="2">
    <source>
        <dbReference type="EMBL" id="UOQ52239.1"/>
    </source>
</evidence>
<dbReference type="PANTHER" id="PTHR35580">
    <property type="entry name" value="CELL SURFACE GLYCOPROTEIN (S-LAYER PROTEIN)-LIKE PROTEIN"/>
    <property type="match status" value="1"/>
</dbReference>
<evidence type="ECO:0000313" key="3">
    <source>
        <dbReference type="Proteomes" id="UP000831785"/>
    </source>
</evidence>
<gene>
    <name evidence="2" type="ORF">MUN80_21060</name>
</gene>
<dbReference type="InterPro" id="IPR011042">
    <property type="entry name" value="6-blade_b-propeller_TolB-like"/>
</dbReference>
<keyword evidence="1" id="KW-0732">Signal</keyword>
<evidence type="ECO:0008006" key="4">
    <source>
        <dbReference type="Google" id="ProtNLM"/>
    </source>
</evidence>
<protein>
    <recommendedName>
        <fullName evidence="4">SBBP repeat-containing protein</fullName>
    </recommendedName>
</protein>
<feature type="chain" id="PRO_5046171672" description="SBBP repeat-containing protein" evidence="1">
    <location>
        <begin position="28"/>
        <end position="299"/>
    </location>
</feature>
<dbReference type="InterPro" id="IPR052918">
    <property type="entry name" value="Motility_Chemotaxis_Reg"/>
</dbReference>
<feature type="signal peptide" evidence="1">
    <location>
        <begin position="1"/>
        <end position="27"/>
    </location>
</feature>
<dbReference type="RefSeq" id="WP_244716018.1">
    <property type="nucleotide sequence ID" value="NZ_CP095049.1"/>
</dbReference>
<accession>A0ABY4F6E4</accession>
<reference evidence="2 3" key="1">
    <citation type="submission" date="2022-04" db="EMBL/GenBank/DDBJ databases">
        <title>Hymenobacter sp. isolated from the air.</title>
        <authorList>
            <person name="Won M."/>
            <person name="Lee C.-M."/>
            <person name="Woen H.-Y."/>
            <person name="Kwon S.-W."/>
        </authorList>
    </citation>
    <scope>NUCLEOTIDE SEQUENCE [LARGE SCALE GENOMIC DNA]</scope>
    <source>
        <strain evidence="3">5116 S-27</strain>
    </source>
</reference>
<dbReference type="PANTHER" id="PTHR35580:SF1">
    <property type="entry name" value="PHYTASE-LIKE DOMAIN-CONTAINING PROTEIN"/>
    <property type="match status" value="1"/>
</dbReference>
<organism evidence="2 3">
    <name type="scientific">Hymenobacter cellulosivorans</name>
    <dbReference type="NCBI Taxonomy" id="2932249"/>
    <lineage>
        <taxon>Bacteria</taxon>
        <taxon>Pseudomonadati</taxon>
        <taxon>Bacteroidota</taxon>
        <taxon>Cytophagia</taxon>
        <taxon>Cytophagales</taxon>
        <taxon>Hymenobacteraceae</taxon>
        <taxon>Hymenobacter</taxon>
    </lineage>
</organism>
<name>A0ABY4F6E4_9BACT</name>
<dbReference type="EMBL" id="CP095049">
    <property type="protein sequence ID" value="UOQ52239.1"/>
    <property type="molecule type" value="Genomic_DNA"/>
</dbReference>
<proteinExistence type="predicted"/>